<gene>
    <name evidence="3" type="primary">PRIM1</name>
    <name evidence="3" type="ORF">AK812_SmicGene6294</name>
</gene>
<keyword evidence="4" id="KW-1185">Reference proteome</keyword>
<dbReference type="Gene3D" id="3.90.920.10">
    <property type="entry name" value="DNA primase, PRIM domain"/>
    <property type="match status" value="1"/>
</dbReference>
<evidence type="ECO:0000256" key="1">
    <source>
        <dbReference type="ARBA" id="ARBA00009762"/>
    </source>
</evidence>
<organism evidence="3 4">
    <name type="scientific">Symbiodinium microadriaticum</name>
    <name type="common">Dinoflagellate</name>
    <name type="synonym">Zooxanthella microadriatica</name>
    <dbReference type="NCBI Taxonomy" id="2951"/>
    <lineage>
        <taxon>Eukaryota</taxon>
        <taxon>Sar</taxon>
        <taxon>Alveolata</taxon>
        <taxon>Dinophyceae</taxon>
        <taxon>Suessiales</taxon>
        <taxon>Symbiodiniaceae</taxon>
        <taxon>Symbiodinium</taxon>
    </lineage>
</organism>
<feature type="region of interest" description="Disordered" evidence="2">
    <location>
        <begin position="1"/>
        <end position="65"/>
    </location>
</feature>
<accession>A0A1Q9ERE6</accession>
<reference evidence="3 4" key="1">
    <citation type="submission" date="2016-02" db="EMBL/GenBank/DDBJ databases">
        <title>Genome analysis of coral dinoflagellate symbionts highlights evolutionary adaptations to a symbiotic lifestyle.</title>
        <authorList>
            <person name="Aranda M."/>
            <person name="Li Y."/>
            <person name="Liew Y.J."/>
            <person name="Baumgarten S."/>
            <person name="Simakov O."/>
            <person name="Wilson M."/>
            <person name="Piel J."/>
            <person name="Ashoor H."/>
            <person name="Bougouffa S."/>
            <person name="Bajic V.B."/>
            <person name="Ryu T."/>
            <person name="Ravasi T."/>
            <person name="Bayer T."/>
            <person name="Micklem G."/>
            <person name="Kim H."/>
            <person name="Bhak J."/>
            <person name="Lajeunesse T.C."/>
            <person name="Voolstra C.R."/>
        </authorList>
    </citation>
    <scope>NUCLEOTIDE SEQUENCE [LARGE SCALE GENOMIC DNA]</scope>
    <source>
        <strain evidence="3 4">CCMP2467</strain>
    </source>
</reference>
<dbReference type="AlphaFoldDB" id="A0A1Q9ERE6"/>
<dbReference type="PANTHER" id="PTHR10536">
    <property type="entry name" value="DNA PRIMASE SMALL SUBUNIT"/>
    <property type="match status" value="1"/>
</dbReference>
<feature type="compositionally biased region" description="Acidic residues" evidence="2">
    <location>
        <begin position="7"/>
        <end position="41"/>
    </location>
</feature>
<protein>
    <submittedName>
        <fullName evidence="3">DNA primase small subunit</fullName>
    </submittedName>
</protein>
<dbReference type="Proteomes" id="UP000186817">
    <property type="component" value="Unassembled WGS sequence"/>
</dbReference>
<comment type="caution">
    <text evidence="3">The sequence shown here is derived from an EMBL/GenBank/DDBJ whole genome shotgun (WGS) entry which is preliminary data.</text>
</comment>
<sequence>MLALVWNDDDDGDDDDDDDDDGDDDDGDDDDDDDDDDDVDDGPVRFDDQEGDDDTDDSHVDYAADDGHDEAQKDFFHRREFDLVLQGDAGNEIHCRYTCFRDAEIRMEIGAVYTHLPSKHKLVMKDAYKPLERELVFDIASNPAVCCSSVAFEIEALSRFDQSWRWLVGEGLKCWTFMKAAIEILRRSLREEN</sequence>
<evidence type="ECO:0000313" key="3">
    <source>
        <dbReference type="EMBL" id="OLQ09996.1"/>
    </source>
</evidence>
<name>A0A1Q9ERE6_SYMMI</name>
<dbReference type="EMBL" id="LSRX01000086">
    <property type="protein sequence ID" value="OLQ09996.1"/>
    <property type="molecule type" value="Genomic_DNA"/>
</dbReference>
<proteinExistence type="inferred from homology"/>
<comment type="similarity">
    <text evidence="1">Belongs to the eukaryotic-type primase small subunit family.</text>
</comment>
<dbReference type="OrthoDB" id="164025at2759"/>
<evidence type="ECO:0000313" key="4">
    <source>
        <dbReference type="Proteomes" id="UP000186817"/>
    </source>
</evidence>
<dbReference type="SUPFAM" id="SSF56747">
    <property type="entry name" value="Prim-pol domain"/>
    <property type="match status" value="1"/>
</dbReference>
<evidence type="ECO:0000256" key="2">
    <source>
        <dbReference type="SAM" id="MobiDB-lite"/>
    </source>
</evidence>